<keyword evidence="5 12" id="KW-0547">Nucleotide-binding</keyword>
<dbReference type="EMBL" id="JARJLG010000335">
    <property type="protein sequence ID" value="KAJ7716231.1"/>
    <property type="molecule type" value="Genomic_DNA"/>
</dbReference>
<proteinExistence type="inferred from homology"/>
<dbReference type="SUPFAM" id="SSF52540">
    <property type="entry name" value="P-loop containing nucleoside triphosphate hydrolases"/>
    <property type="match status" value="1"/>
</dbReference>
<dbReference type="AlphaFoldDB" id="A0AAD7HB29"/>
<dbReference type="InterPro" id="IPR007330">
    <property type="entry name" value="MIT_dom"/>
</dbReference>
<keyword evidence="9" id="KW-0653">Protein transport</keyword>
<protein>
    <recommendedName>
        <fullName evidence="3">vesicle-fusing ATPase</fullName>
        <ecNumber evidence="3">3.6.4.6</ecNumber>
    </recommendedName>
</protein>
<dbReference type="GO" id="GO:0015031">
    <property type="term" value="P:protein transport"/>
    <property type="evidence" value="ECO:0007669"/>
    <property type="project" value="UniProtKB-KW"/>
</dbReference>
<evidence type="ECO:0000256" key="12">
    <source>
        <dbReference type="RuleBase" id="RU003651"/>
    </source>
</evidence>
<dbReference type="InterPro" id="IPR003960">
    <property type="entry name" value="ATPase_AAA_CS"/>
</dbReference>
<sequence length="477" mass="53381">MSRQGSLNKAIEIVQQAIEYDRSQNHRQACKEYMDALGYFMLALKYEKNEHWFKLLIRSKINDYLSRAETLQKRLSAPVEVHAKRGSDGGSSLKSMTFIYSEEFADPFRTASQEHSPSSLHVRIFSSPTEIVFISLEGDEDPETKKLRAGLAEAILGAADTEVTWDDIAGLEAAKSSLKEAVVVPIRFPHLFTGKRKPWKGILLYGPPGTGKSYLAKAVSTEAKSTFFSISSSDLVSKWQGDSEKLVKYMFQMAREMRPAIIFIDEIDSMTGARGEGDSDASRRLKTEFLVQMDGVGHDDTGVLVIGATNIPWQIDSSIRRRFQKRIYIPLPSLAARQRMFELHVGHTPCELTQQDYHLLAEKTEGYSGADVSIVVQDALMQPIRKFISATHFKPVESDEDGPPKWTACSPGDADAVEKSWSDLEAHELFEPKLTLKDFTTALANVRPSVMEEDIARHAKWTQDFGIHTPLDDGVSS</sequence>
<dbReference type="GO" id="GO:0010008">
    <property type="term" value="C:endosome membrane"/>
    <property type="evidence" value="ECO:0007669"/>
    <property type="project" value="UniProtKB-SubCell"/>
</dbReference>
<feature type="domain" description="MIT" evidence="14">
    <location>
        <begin position="3"/>
        <end position="82"/>
    </location>
</feature>
<dbReference type="InterPro" id="IPR050304">
    <property type="entry name" value="MT-severing_AAA_ATPase"/>
</dbReference>
<dbReference type="Gene3D" id="1.10.8.60">
    <property type="match status" value="1"/>
</dbReference>
<dbReference type="InterPro" id="IPR003593">
    <property type="entry name" value="AAA+_ATPase"/>
</dbReference>
<comment type="catalytic activity">
    <reaction evidence="11">
        <text>ATP + H2O = ADP + phosphate + H(+)</text>
        <dbReference type="Rhea" id="RHEA:13065"/>
        <dbReference type="ChEBI" id="CHEBI:15377"/>
        <dbReference type="ChEBI" id="CHEBI:15378"/>
        <dbReference type="ChEBI" id="CHEBI:30616"/>
        <dbReference type="ChEBI" id="CHEBI:43474"/>
        <dbReference type="ChEBI" id="CHEBI:456216"/>
        <dbReference type="EC" id="3.6.4.6"/>
    </reaction>
</comment>
<evidence type="ECO:0000259" key="13">
    <source>
        <dbReference type="SMART" id="SM00382"/>
    </source>
</evidence>
<evidence type="ECO:0000256" key="4">
    <source>
        <dbReference type="ARBA" id="ARBA00022448"/>
    </source>
</evidence>
<dbReference type="SMART" id="SM00745">
    <property type="entry name" value="MIT"/>
    <property type="match status" value="1"/>
</dbReference>
<dbReference type="InterPro" id="IPR015415">
    <property type="entry name" value="Spast_Vps4_C"/>
</dbReference>
<dbReference type="PANTHER" id="PTHR23074:SF83">
    <property type="entry name" value="VACUOLAR PROTEIN SORTING-ASSOCIATED PROTEIN 4A"/>
    <property type="match status" value="1"/>
</dbReference>
<evidence type="ECO:0000256" key="9">
    <source>
        <dbReference type="ARBA" id="ARBA00022927"/>
    </source>
</evidence>
<dbReference type="SUPFAM" id="SSF116846">
    <property type="entry name" value="MIT domain"/>
    <property type="match status" value="1"/>
</dbReference>
<dbReference type="InterPro" id="IPR041569">
    <property type="entry name" value="AAA_lid_3"/>
</dbReference>
<accession>A0AAD7HB29</accession>
<evidence type="ECO:0000256" key="6">
    <source>
        <dbReference type="ARBA" id="ARBA00022753"/>
    </source>
</evidence>
<name>A0AAD7HB29_9AGAR</name>
<dbReference type="Pfam" id="PF04212">
    <property type="entry name" value="MIT"/>
    <property type="match status" value="1"/>
</dbReference>
<evidence type="ECO:0000256" key="8">
    <source>
        <dbReference type="ARBA" id="ARBA00022840"/>
    </source>
</evidence>
<evidence type="ECO:0000256" key="1">
    <source>
        <dbReference type="ARBA" id="ARBA00004481"/>
    </source>
</evidence>
<gene>
    <name evidence="15" type="ORF">DFH07DRAFT_785460</name>
</gene>
<organism evidence="15 16">
    <name type="scientific">Mycena maculata</name>
    <dbReference type="NCBI Taxonomy" id="230809"/>
    <lineage>
        <taxon>Eukaryota</taxon>
        <taxon>Fungi</taxon>
        <taxon>Dikarya</taxon>
        <taxon>Basidiomycota</taxon>
        <taxon>Agaricomycotina</taxon>
        <taxon>Agaricomycetes</taxon>
        <taxon>Agaricomycetidae</taxon>
        <taxon>Agaricales</taxon>
        <taxon>Marasmiineae</taxon>
        <taxon>Mycenaceae</taxon>
        <taxon>Mycena</taxon>
    </lineage>
</organism>
<dbReference type="PROSITE" id="PS00674">
    <property type="entry name" value="AAA"/>
    <property type="match status" value="1"/>
</dbReference>
<keyword evidence="6" id="KW-0967">Endosome</keyword>
<comment type="similarity">
    <text evidence="2 12">Belongs to the AAA ATPase family.</text>
</comment>
<feature type="domain" description="AAA+ ATPase" evidence="13">
    <location>
        <begin position="198"/>
        <end position="333"/>
    </location>
</feature>
<dbReference type="Proteomes" id="UP001215280">
    <property type="component" value="Unassembled WGS sequence"/>
</dbReference>
<dbReference type="SMART" id="SM00382">
    <property type="entry name" value="AAA"/>
    <property type="match status" value="1"/>
</dbReference>
<dbReference type="InterPro" id="IPR027417">
    <property type="entry name" value="P-loop_NTPase"/>
</dbReference>
<dbReference type="InterPro" id="IPR036181">
    <property type="entry name" value="MIT_dom_sf"/>
</dbReference>
<evidence type="ECO:0000256" key="11">
    <source>
        <dbReference type="ARBA" id="ARBA00048883"/>
    </source>
</evidence>
<evidence type="ECO:0000259" key="14">
    <source>
        <dbReference type="SMART" id="SM00745"/>
    </source>
</evidence>
<dbReference type="Pfam" id="PF00004">
    <property type="entry name" value="AAA"/>
    <property type="match status" value="1"/>
</dbReference>
<dbReference type="Pfam" id="PF17862">
    <property type="entry name" value="AAA_lid_3"/>
    <property type="match status" value="1"/>
</dbReference>
<comment type="subcellular location">
    <subcellularLocation>
        <location evidence="1">Endosome membrane</location>
        <topology evidence="1">Peripheral membrane protein</topology>
    </subcellularLocation>
</comment>
<comment type="caution">
    <text evidence="15">The sequence shown here is derived from an EMBL/GenBank/DDBJ whole genome shotgun (WGS) entry which is preliminary data.</text>
</comment>
<dbReference type="FunFam" id="3.40.50.300:FF:000043">
    <property type="entry name" value="Vacuolar protein sorting-associated protein 4"/>
    <property type="match status" value="1"/>
</dbReference>
<dbReference type="Gene3D" id="3.40.50.300">
    <property type="entry name" value="P-loop containing nucleotide triphosphate hydrolases"/>
    <property type="match status" value="1"/>
</dbReference>
<evidence type="ECO:0000256" key="5">
    <source>
        <dbReference type="ARBA" id="ARBA00022741"/>
    </source>
</evidence>
<dbReference type="InterPro" id="IPR003959">
    <property type="entry name" value="ATPase_AAA_core"/>
</dbReference>
<dbReference type="GO" id="GO:0005524">
    <property type="term" value="F:ATP binding"/>
    <property type="evidence" value="ECO:0007669"/>
    <property type="project" value="UniProtKB-KW"/>
</dbReference>
<reference evidence="15" key="1">
    <citation type="submission" date="2023-03" db="EMBL/GenBank/DDBJ databases">
        <title>Massive genome expansion in bonnet fungi (Mycena s.s.) driven by repeated elements and novel gene families across ecological guilds.</title>
        <authorList>
            <consortium name="Lawrence Berkeley National Laboratory"/>
            <person name="Harder C.B."/>
            <person name="Miyauchi S."/>
            <person name="Viragh M."/>
            <person name="Kuo A."/>
            <person name="Thoen E."/>
            <person name="Andreopoulos B."/>
            <person name="Lu D."/>
            <person name="Skrede I."/>
            <person name="Drula E."/>
            <person name="Henrissat B."/>
            <person name="Morin E."/>
            <person name="Kohler A."/>
            <person name="Barry K."/>
            <person name="LaButti K."/>
            <person name="Morin E."/>
            <person name="Salamov A."/>
            <person name="Lipzen A."/>
            <person name="Mereny Z."/>
            <person name="Hegedus B."/>
            <person name="Baldrian P."/>
            <person name="Stursova M."/>
            <person name="Weitz H."/>
            <person name="Taylor A."/>
            <person name="Grigoriev I.V."/>
            <person name="Nagy L.G."/>
            <person name="Martin F."/>
            <person name="Kauserud H."/>
        </authorList>
    </citation>
    <scope>NUCLEOTIDE SEQUENCE</scope>
    <source>
        <strain evidence="15">CBHHK188m</strain>
    </source>
</reference>
<dbReference type="Gene3D" id="1.20.58.80">
    <property type="entry name" value="Phosphotransferase system, lactose/cellobiose-type IIA subunit"/>
    <property type="match status" value="1"/>
</dbReference>
<dbReference type="GO" id="GO:0007033">
    <property type="term" value="P:vacuole organization"/>
    <property type="evidence" value="ECO:0007669"/>
    <property type="project" value="TreeGrafter"/>
</dbReference>
<evidence type="ECO:0000256" key="2">
    <source>
        <dbReference type="ARBA" id="ARBA00006914"/>
    </source>
</evidence>
<dbReference type="GO" id="GO:0016887">
    <property type="term" value="F:ATP hydrolysis activity"/>
    <property type="evidence" value="ECO:0007669"/>
    <property type="project" value="InterPro"/>
</dbReference>
<evidence type="ECO:0000256" key="7">
    <source>
        <dbReference type="ARBA" id="ARBA00022801"/>
    </source>
</evidence>
<evidence type="ECO:0000313" key="15">
    <source>
        <dbReference type="EMBL" id="KAJ7716231.1"/>
    </source>
</evidence>
<dbReference type="Pfam" id="PF09336">
    <property type="entry name" value="Vps4_C"/>
    <property type="match status" value="1"/>
</dbReference>
<keyword evidence="4" id="KW-0813">Transport</keyword>
<dbReference type="GO" id="GO:0016197">
    <property type="term" value="P:endosomal transport"/>
    <property type="evidence" value="ECO:0007669"/>
    <property type="project" value="TreeGrafter"/>
</dbReference>
<dbReference type="FunFam" id="1.10.8.60:FF:000015">
    <property type="entry name" value="vacuolar protein sorting-associated protein 4A"/>
    <property type="match status" value="1"/>
</dbReference>
<keyword evidence="8 12" id="KW-0067">ATP-binding</keyword>
<dbReference type="PANTHER" id="PTHR23074">
    <property type="entry name" value="AAA DOMAIN-CONTAINING"/>
    <property type="match status" value="1"/>
</dbReference>
<keyword evidence="7 15" id="KW-0378">Hydrolase</keyword>
<evidence type="ECO:0000313" key="16">
    <source>
        <dbReference type="Proteomes" id="UP001215280"/>
    </source>
</evidence>
<dbReference type="FunFam" id="1.20.58.80:FF:000004">
    <property type="entry name" value="Vacuolar protein sorting-associated protein 4"/>
    <property type="match status" value="1"/>
</dbReference>
<evidence type="ECO:0000256" key="3">
    <source>
        <dbReference type="ARBA" id="ARBA00012674"/>
    </source>
</evidence>
<keyword evidence="10" id="KW-0472">Membrane</keyword>
<dbReference type="GO" id="GO:0045324">
    <property type="term" value="P:late endosome to vacuole transport"/>
    <property type="evidence" value="ECO:0007669"/>
    <property type="project" value="UniProtKB-ARBA"/>
</dbReference>
<evidence type="ECO:0000256" key="10">
    <source>
        <dbReference type="ARBA" id="ARBA00023136"/>
    </source>
</evidence>
<keyword evidence="16" id="KW-1185">Reference proteome</keyword>
<dbReference type="EC" id="3.6.4.6" evidence="3"/>